<dbReference type="InterPro" id="IPR050344">
    <property type="entry name" value="Peptidase_M1_aminopeptidases"/>
</dbReference>
<dbReference type="Proteomes" id="UP001204439">
    <property type="component" value="Unassembled WGS sequence"/>
</dbReference>
<comment type="caution">
    <text evidence="4">The sequence shown here is derived from an EMBL/GenBank/DDBJ whole genome shotgun (WGS) entry which is preliminary data.</text>
</comment>
<proteinExistence type="predicted"/>
<dbReference type="PANTHER" id="PTHR11533:SF174">
    <property type="entry name" value="PUROMYCIN-SENSITIVE AMINOPEPTIDASE-RELATED"/>
    <property type="match status" value="1"/>
</dbReference>
<reference evidence="4 5" key="1">
    <citation type="submission" date="2023-11" db="EMBL/GenBank/DDBJ databases">
        <title>First isolation, identification, and characterization of non-pathogenic Epilithonimonas ginsengisoli isolated from diseased farmed rainbow trout (Oncorhynchus mykiss) in Chile.</title>
        <authorList>
            <person name="Miranda C.D."/>
            <person name="Irgang R."/>
            <person name="Concha C."/>
            <person name="Rojas R."/>
            <person name="Avendano R."/>
        </authorList>
    </citation>
    <scope>NUCLEOTIDE SEQUENCE [LARGE SCALE GENOMIC DNA]</scope>
    <source>
        <strain evidence="4 5">FP99</strain>
    </source>
</reference>
<feature type="domain" description="Peptidase M1 membrane alanine aminopeptidase" evidence="3">
    <location>
        <begin position="369"/>
        <end position="568"/>
    </location>
</feature>
<evidence type="ECO:0000259" key="3">
    <source>
        <dbReference type="Pfam" id="PF01433"/>
    </source>
</evidence>
<evidence type="ECO:0000313" key="5">
    <source>
        <dbReference type="Proteomes" id="UP001204439"/>
    </source>
</evidence>
<dbReference type="GO" id="GO:0004177">
    <property type="term" value="F:aminopeptidase activity"/>
    <property type="evidence" value="ECO:0007669"/>
    <property type="project" value="UniProtKB-KW"/>
</dbReference>
<feature type="region of interest" description="Disordered" evidence="1">
    <location>
        <begin position="771"/>
        <end position="795"/>
    </location>
</feature>
<keyword evidence="2" id="KW-0732">Signal</keyword>
<dbReference type="SUPFAM" id="SSF55486">
    <property type="entry name" value="Metalloproteases ('zincins'), catalytic domain"/>
    <property type="match status" value="1"/>
</dbReference>
<sequence length="795" mass="90929">MKFKIAVLSVLISIGASAQNIQNNPGSNHGNKFEQLGTILPTPNTYRTASGAPGNQYWQQRADYDISAYLDEDKRNLKGSETITYYNNSPDNLEYLWLQLDENQQSSVKNADYPASSTLPKGANIDKLKTSELPIKDDGYGVNLEKVTDANGSPIKYVVNKTMMRIDLPKLLKAGEKFTFKVDWNYNIPNRMEKGGRGGYENFPEDGNDLYTMTQWYPRMCVYSDFHGWQNHQFTGRGEFALVFGNFKVAMNVPADHIIGGTGECKNYSEVLTSAQLARYKQAENANEPVEIVTLDEAKKAEKNKSKERKTWKFEAENVRDFAWGSSRKFVWDGMRVTIPENNNKVMAMSFYGKEAYGLYRKFSTKAVAHTIKTYSEFTIPYPYPVAQSVEASNGMEYPMICFNYGRTEKDGTYSEAIKNGMLGVIIHEVGHNFFPMIINSDERQWSWMDEGLNTFVEYLTEEKWDNKFPSKRGPAWTIVDYMKLPKDELEPIMTNSENIARFGPNAYSKPATGLNILRETIMGRELFDKAFKTYAQRWAFRHPEPADLFRTMEDASGEDLDWFWRGWFYSTDPVDIAIDKVTVALPVFDVTPTKALEIKYKVDAPLQNEFEDISKVKNREDKNIKFYVDGDKDVQDFYYRYDRGQEKIDASKEFILKTETPQSLSNEEKTNGVNKNITAYQIDFTNKGGLVMPIILEFTFEDGTKLNDKINVQIWRSNEQKVSKTYYFGKKIKSIQLDPMKETADIDTSNNYWAATSSTEAPSKFQVFKQSQRETARGGASGKVNPMQAAGKKN</sequence>
<dbReference type="CDD" id="cd09604">
    <property type="entry name" value="M1_APN_like"/>
    <property type="match status" value="1"/>
</dbReference>
<dbReference type="InterPro" id="IPR027268">
    <property type="entry name" value="Peptidase_M4/M1_CTD_sf"/>
</dbReference>
<dbReference type="RefSeq" id="WP_063968377.1">
    <property type="nucleotide sequence ID" value="NZ_JAMXLT020000011.1"/>
</dbReference>
<feature type="chain" id="PRO_5046275180" evidence="2">
    <location>
        <begin position="19"/>
        <end position="795"/>
    </location>
</feature>
<keyword evidence="4" id="KW-0031">Aminopeptidase</keyword>
<dbReference type="PANTHER" id="PTHR11533">
    <property type="entry name" value="PROTEASE M1 ZINC METALLOPROTEASE"/>
    <property type="match status" value="1"/>
</dbReference>
<feature type="signal peptide" evidence="2">
    <location>
        <begin position="1"/>
        <end position="18"/>
    </location>
</feature>
<accession>A0ABU4JGK6</accession>
<dbReference type="EC" id="3.4.11.-" evidence="4"/>
<keyword evidence="4" id="KW-0645">Protease</keyword>
<organism evidence="4 5">
    <name type="scientific">Epilithonimonas ginsengisoli</name>
    <dbReference type="NCBI Taxonomy" id="1245592"/>
    <lineage>
        <taxon>Bacteria</taxon>
        <taxon>Pseudomonadati</taxon>
        <taxon>Bacteroidota</taxon>
        <taxon>Flavobacteriia</taxon>
        <taxon>Flavobacteriales</taxon>
        <taxon>Weeksellaceae</taxon>
        <taxon>Chryseobacterium group</taxon>
        <taxon>Epilithonimonas</taxon>
    </lineage>
</organism>
<dbReference type="EMBL" id="JAMXLT020000011">
    <property type="protein sequence ID" value="MDW8548818.1"/>
    <property type="molecule type" value="Genomic_DNA"/>
</dbReference>
<keyword evidence="4" id="KW-0378">Hydrolase</keyword>
<evidence type="ECO:0000256" key="2">
    <source>
        <dbReference type="SAM" id="SignalP"/>
    </source>
</evidence>
<dbReference type="Gene3D" id="1.10.390.10">
    <property type="entry name" value="Neutral Protease Domain 2"/>
    <property type="match status" value="1"/>
</dbReference>
<name>A0ABU4JGK6_9FLAO</name>
<protein>
    <submittedName>
        <fullName evidence="4">M1 family metallopeptidase</fullName>
        <ecNumber evidence="4">3.4.11.-</ecNumber>
    </submittedName>
</protein>
<gene>
    <name evidence="4" type="ORF">NG800_007845</name>
</gene>
<evidence type="ECO:0000313" key="4">
    <source>
        <dbReference type="EMBL" id="MDW8548818.1"/>
    </source>
</evidence>
<evidence type="ECO:0000256" key="1">
    <source>
        <dbReference type="SAM" id="MobiDB-lite"/>
    </source>
</evidence>
<keyword evidence="5" id="KW-1185">Reference proteome</keyword>
<dbReference type="Pfam" id="PF01433">
    <property type="entry name" value="Peptidase_M1"/>
    <property type="match status" value="1"/>
</dbReference>
<dbReference type="InterPro" id="IPR014782">
    <property type="entry name" value="Peptidase_M1_dom"/>
</dbReference>